<comment type="caution">
    <text evidence="1">The sequence shown here is derived from an EMBL/GenBank/DDBJ whole genome shotgun (WGS) entry which is preliminary data.</text>
</comment>
<accession>A0ABT7KUH3</accession>
<name>A0ABT7KUH3_9BACI</name>
<keyword evidence="2" id="KW-1185">Reference proteome</keyword>
<protein>
    <submittedName>
        <fullName evidence="1">DUF3993 domain-containing protein</fullName>
    </submittedName>
</protein>
<evidence type="ECO:0000313" key="2">
    <source>
        <dbReference type="Proteomes" id="UP001229716"/>
    </source>
</evidence>
<proteinExistence type="predicted"/>
<reference evidence="1 2" key="1">
    <citation type="journal article" date="2023" name="Int. J. Mol. Sci.">
        <title>Pathogenicity and Genomic Characterization of a Novel Genospecies, Bacillus shihchuchen, of the Bacillus cereus Group Isolated from Chinese Softshell Turtle (Pelodiscus sinensis).</title>
        <authorList>
            <person name="Cheng L.W."/>
            <person name="Byadgi O.V."/>
            <person name="Tsai C.E."/>
            <person name="Wang P.C."/>
            <person name="Chen S.C."/>
        </authorList>
    </citation>
    <scope>NUCLEOTIDE SEQUENCE [LARGE SCALE GENOMIC DNA]</scope>
    <source>
        <strain evidence="1 2">QF108-045</strain>
    </source>
</reference>
<dbReference type="Proteomes" id="UP001229716">
    <property type="component" value="Unassembled WGS sequence"/>
</dbReference>
<organism evidence="1 2">
    <name type="scientific">Bacillus shihchuchen</name>
    <dbReference type="NCBI Taxonomy" id="3036942"/>
    <lineage>
        <taxon>Bacteria</taxon>
        <taxon>Bacillati</taxon>
        <taxon>Bacillota</taxon>
        <taxon>Bacilli</taxon>
        <taxon>Bacillales</taxon>
        <taxon>Bacillaceae</taxon>
        <taxon>Bacillus</taxon>
        <taxon>Bacillus cereus group</taxon>
    </lineage>
</organism>
<gene>
    <name evidence="1" type="ORF">P6F46_07020</name>
</gene>
<sequence>MRKYGIWLVLFVCVAFLVGYSVTTVLGKEEVKVDRKEVFTTIQKGYESQFSIRGKHLPMNKMIETLSPYFTENFLQVFTDENSRSDKQSGEYLLPAKEAPFSFRSETKMAYDEEHKILYVYERAKSGQYQIVTLQRDQGKWKLAGYHESQELLTEIKGYNNYKVKL</sequence>
<dbReference type="Pfam" id="PF13158">
    <property type="entry name" value="DUF3993"/>
    <property type="match status" value="1"/>
</dbReference>
<dbReference type="InterPro" id="IPR025056">
    <property type="entry name" value="DUF3993"/>
</dbReference>
<dbReference type="EMBL" id="JASWHZ010000001">
    <property type="protein sequence ID" value="MDL2417455.1"/>
    <property type="molecule type" value="Genomic_DNA"/>
</dbReference>
<evidence type="ECO:0000313" key="1">
    <source>
        <dbReference type="EMBL" id="MDL2417455.1"/>
    </source>
</evidence>